<keyword evidence="2" id="KW-1185">Reference proteome</keyword>
<organism evidence="1 2">
    <name type="scientific">Monilinia fructicola</name>
    <name type="common">Brown rot fungus</name>
    <name type="synonym">Ciboria fructicola</name>
    <dbReference type="NCBI Taxonomy" id="38448"/>
    <lineage>
        <taxon>Eukaryota</taxon>
        <taxon>Fungi</taxon>
        <taxon>Dikarya</taxon>
        <taxon>Ascomycota</taxon>
        <taxon>Pezizomycotina</taxon>
        <taxon>Leotiomycetes</taxon>
        <taxon>Helotiales</taxon>
        <taxon>Sclerotiniaceae</taxon>
        <taxon>Monilinia</taxon>
    </lineage>
</organism>
<sequence length="67" mass="7428">MPFLTNVLIYCIFCSHREISIVSLDQVSKPFSLRSSILTPAIPVLCSPPPKSALFDKPIERSSMPAH</sequence>
<accession>A0A5M9K4Z5</accession>
<evidence type="ECO:0000313" key="2">
    <source>
        <dbReference type="Proteomes" id="UP000322873"/>
    </source>
</evidence>
<protein>
    <submittedName>
        <fullName evidence="1">Uncharacterized protein</fullName>
    </submittedName>
</protein>
<gene>
    <name evidence="1" type="ORF">EYC84_004425</name>
</gene>
<reference evidence="1 2" key="1">
    <citation type="submission" date="2019-06" db="EMBL/GenBank/DDBJ databases">
        <title>Genome Sequence of the Brown Rot Fungal Pathogen Monilinia fructicola.</title>
        <authorList>
            <person name="De Miccolis Angelini R.M."/>
            <person name="Landi L."/>
            <person name="Abate D."/>
            <person name="Pollastro S."/>
            <person name="Romanazzi G."/>
            <person name="Faretra F."/>
        </authorList>
    </citation>
    <scope>NUCLEOTIDE SEQUENCE [LARGE SCALE GENOMIC DNA]</scope>
    <source>
        <strain evidence="1 2">Mfrc123</strain>
    </source>
</reference>
<dbReference type="EMBL" id="VICG01000002">
    <property type="protein sequence ID" value="KAA8575236.1"/>
    <property type="molecule type" value="Genomic_DNA"/>
</dbReference>
<dbReference type="AlphaFoldDB" id="A0A5M9K4Z5"/>
<proteinExistence type="predicted"/>
<comment type="caution">
    <text evidence="1">The sequence shown here is derived from an EMBL/GenBank/DDBJ whole genome shotgun (WGS) entry which is preliminary data.</text>
</comment>
<name>A0A5M9K4Z5_MONFR</name>
<evidence type="ECO:0000313" key="1">
    <source>
        <dbReference type="EMBL" id="KAA8575236.1"/>
    </source>
</evidence>
<dbReference type="Proteomes" id="UP000322873">
    <property type="component" value="Unassembled WGS sequence"/>
</dbReference>